<evidence type="ECO:0000313" key="3">
    <source>
        <dbReference type="Proteomes" id="UP001498398"/>
    </source>
</evidence>
<accession>A0ABR1JRI6</accession>
<evidence type="ECO:0000256" key="1">
    <source>
        <dbReference type="PROSITE-ProRule" id="PRU00023"/>
    </source>
</evidence>
<dbReference type="Proteomes" id="UP001498398">
    <property type="component" value="Unassembled WGS sequence"/>
</dbReference>
<gene>
    <name evidence="2" type="ORF">VKT23_006581</name>
</gene>
<proteinExistence type="predicted"/>
<dbReference type="Gene3D" id="1.25.40.20">
    <property type="entry name" value="Ankyrin repeat-containing domain"/>
    <property type="match status" value="1"/>
</dbReference>
<keyword evidence="3" id="KW-1185">Reference proteome</keyword>
<dbReference type="InterPro" id="IPR002110">
    <property type="entry name" value="Ankyrin_rpt"/>
</dbReference>
<dbReference type="EMBL" id="JBANRG010000008">
    <property type="protein sequence ID" value="KAK7464414.1"/>
    <property type="molecule type" value="Genomic_DNA"/>
</dbReference>
<sequence length="106" mass="11618">MSFPPHAFSPFLNPVDESDAFFDIWRNTGLKGQAYFAARNDAVSLIVAAQSNNLEMVQTLISRGVTIDEKGLEGETALHMGSALGYVDVVRTLIDAGSVWKVRSWT</sequence>
<protein>
    <submittedName>
        <fullName evidence="2">Uncharacterized protein</fullName>
    </submittedName>
</protein>
<organism evidence="2 3">
    <name type="scientific">Marasmiellus scandens</name>
    <dbReference type="NCBI Taxonomy" id="2682957"/>
    <lineage>
        <taxon>Eukaryota</taxon>
        <taxon>Fungi</taxon>
        <taxon>Dikarya</taxon>
        <taxon>Basidiomycota</taxon>
        <taxon>Agaricomycotina</taxon>
        <taxon>Agaricomycetes</taxon>
        <taxon>Agaricomycetidae</taxon>
        <taxon>Agaricales</taxon>
        <taxon>Marasmiineae</taxon>
        <taxon>Omphalotaceae</taxon>
        <taxon>Marasmiellus</taxon>
    </lineage>
</organism>
<dbReference type="SMART" id="SM00248">
    <property type="entry name" value="ANK"/>
    <property type="match status" value="2"/>
</dbReference>
<dbReference type="SUPFAM" id="SSF48403">
    <property type="entry name" value="Ankyrin repeat"/>
    <property type="match status" value="1"/>
</dbReference>
<feature type="repeat" description="ANK" evidence="1">
    <location>
        <begin position="73"/>
        <end position="98"/>
    </location>
</feature>
<dbReference type="InterPro" id="IPR036770">
    <property type="entry name" value="Ankyrin_rpt-contain_sf"/>
</dbReference>
<dbReference type="PROSITE" id="PS50088">
    <property type="entry name" value="ANK_REPEAT"/>
    <property type="match status" value="1"/>
</dbReference>
<dbReference type="PROSITE" id="PS50297">
    <property type="entry name" value="ANK_REP_REGION"/>
    <property type="match status" value="1"/>
</dbReference>
<keyword evidence="1" id="KW-0040">ANK repeat</keyword>
<comment type="caution">
    <text evidence="2">The sequence shown here is derived from an EMBL/GenBank/DDBJ whole genome shotgun (WGS) entry which is preliminary data.</text>
</comment>
<reference evidence="2 3" key="1">
    <citation type="submission" date="2024-01" db="EMBL/GenBank/DDBJ databases">
        <title>A draft genome for the cacao thread blight pathogen Marasmiellus scandens.</title>
        <authorList>
            <person name="Baruah I.K."/>
            <person name="Leung J."/>
            <person name="Bukari Y."/>
            <person name="Amoako-Attah I."/>
            <person name="Meinhardt L.W."/>
            <person name="Bailey B.A."/>
            <person name="Cohen S.P."/>
        </authorList>
    </citation>
    <scope>NUCLEOTIDE SEQUENCE [LARGE SCALE GENOMIC DNA]</scope>
    <source>
        <strain evidence="2 3">GH-19</strain>
    </source>
</reference>
<dbReference type="Pfam" id="PF12796">
    <property type="entry name" value="Ank_2"/>
    <property type="match status" value="1"/>
</dbReference>
<name>A0ABR1JRI6_9AGAR</name>
<evidence type="ECO:0000313" key="2">
    <source>
        <dbReference type="EMBL" id="KAK7464414.1"/>
    </source>
</evidence>